<reference evidence="3" key="1">
    <citation type="submission" date="2021-01" db="EMBL/GenBank/DDBJ databases">
        <authorList>
            <person name="Corre E."/>
            <person name="Pelletier E."/>
            <person name="Niang G."/>
            <person name="Scheremetjew M."/>
            <person name="Finn R."/>
            <person name="Kale V."/>
            <person name="Holt S."/>
            <person name="Cochrane G."/>
            <person name="Meng A."/>
            <person name="Brown T."/>
            <person name="Cohen L."/>
        </authorList>
    </citation>
    <scope>NUCLEOTIDE SEQUENCE</scope>
    <source>
        <strain evidence="3">CCMP125</strain>
    </source>
</reference>
<gene>
    <name evidence="3" type="ORF">APAL1065_LOCUS288</name>
</gene>
<dbReference type="AlphaFoldDB" id="A0A7S2V741"/>
<proteinExistence type="predicted"/>
<sequence length="836" mass="90670">MDFETDVPQRTILTEKSRQCVPYVISRMTEARADRDIQSAGCAFLSSLCSMGGELPAFLLDNGAVGVISVATKALGIESDFQEVAEAGAWALWKLSAAWKQSEEPLALDVASIVHGLGVLGVVSMRYYESEIRTCLYGFALNVCGTDGLVLEDFPPVCDLLSSLQQNPSGESADLLAALCSHYPESCEDVLVGLDLPVVIEMLGSGDDLVLEPLISILVTVTENSVDAKRRLALDEVLSELVSTLPSTASDKNKCFILLDLTMSLMDGIAIPPQGLYHSILACLEHSVSDDTLRTYILRSTKDMVVLLEPIEEVAVLIPWLQHRIETLRFEVQERIEACNLVWAMASKRQIKDDALLRGLLVSVLSFMREFNGKAGQPLDITVLDVTGGALSGIALCIREFPIGLESHQIDTFIGAVYQARSYGAKAVNFVMAVLVAIWHFCFLHETELLREGVIVFLCDIMEDFKDYPRIQEKGCAIFAQLASAESLQISISIAEARGIELIVQAMDTHPTDLLIHSEASKAIAHLSTEKDVRTLVGALGGINSVLGGISRFSHSPIFLERAYSALLNLSSDVAEYLLDTQLMVRTIIQTLMLHPESGSLRENGLGILQNLCMKGLDAKEAVAAEGGIASTVNAMEQYLVTPNVVERGFSTLWSLAVLPANQKRIAQVGAIDIVVSAMYASTEHKHVQIEGCGCLFALALDPANRAAIRCAGGVEALTLSATVHYNKEEFQVEVCKLMACLSTPSDGQHEQISISQDEVDVVLFAMENFAQTEEVQVHGCEALVNFLKASNSAAIVSEFHAAMDVAVDTAAASIFGAQCEILANEFKMLLEQFSL</sequence>
<evidence type="ECO:0000256" key="2">
    <source>
        <dbReference type="PROSITE-ProRule" id="PRU00259"/>
    </source>
</evidence>
<dbReference type="EMBL" id="HBHT01000487">
    <property type="protein sequence ID" value="CAD9939827.1"/>
    <property type="molecule type" value="Transcribed_RNA"/>
</dbReference>
<dbReference type="InterPro" id="IPR016024">
    <property type="entry name" value="ARM-type_fold"/>
</dbReference>
<organism evidence="3">
    <name type="scientific">Entomoneis paludosa</name>
    <dbReference type="NCBI Taxonomy" id="265537"/>
    <lineage>
        <taxon>Eukaryota</taxon>
        <taxon>Sar</taxon>
        <taxon>Stramenopiles</taxon>
        <taxon>Ochrophyta</taxon>
        <taxon>Bacillariophyta</taxon>
        <taxon>Bacillariophyceae</taxon>
        <taxon>Bacillariophycidae</taxon>
        <taxon>Entomoneidaceae</taxon>
        <taxon>Entomoneis</taxon>
    </lineage>
</organism>
<accession>A0A7S2V741</accession>
<dbReference type="PROSITE" id="PS50176">
    <property type="entry name" value="ARM_REPEAT"/>
    <property type="match status" value="1"/>
</dbReference>
<dbReference type="PANTHER" id="PTHR22895:SF0">
    <property type="entry name" value="ARMADILLO REPEAT-CONTAINING PROTEIN 6"/>
    <property type="match status" value="1"/>
</dbReference>
<evidence type="ECO:0000256" key="1">
    <source>
        <dbReference type="ARBA" id="ARBA00022737"/>
    </source>
</evidence>
<name>A0A7S2V741_9STRA</name>
<keyword evidence="1" id="KW-0677">Repeat</keyword>
<evidence type="ECO:0000313" key="3">
    <source>
        <dbReference type="EMBL" id="CAD9939827.1"/>
    </source>
</evidence>
<dbReference type="Gene3D" id="1.25.10.10">
    <property type="entry name" value="Leucine-rich Repeat Variant"/>
    <property type="match status" value="3"/>
</dbReference>
<dbReference type="InterPro" id="IPR011989">
    <property type="entry name" value="ARM-like"/>
</dbReference>
<protein>
    <submittedName>
        <fullName evidence="3">Uncharacterized protein</fullName>
    </submittedName>
</protein>
<dbReference type="PANTHER" id="PTHR22895">
    <property type="entry name" value="ARMADILLO REPEAT-CONTAINING PROTEIN 6"/>
    <property type="match status" value="1"/>
</dbReference>
<dbReference type="InterPro" id="IPR000225">
    <property type="entry name" value="Armadillo"/>
</dbReference>
<dbReference type="SUPFAM" id="SSF48371">
    <property type="entry name" value="ARM repeat"/>
    <property type="match status" value="2"/>
</dbReference>
<feature type="repeat" description="ARM" evidence="2">
    <location>
        <begin position="670"/>
        <end position="714"/>
    </location>
</feature>